<feature type="compositionally biased region" description="Basic and acidic residues" evidence="1">
    <location>
        <begin position="10"/>
        <end position="21"/>
    </location>
</feature>
<gene>
    <name evidence="2" type="ORF">GQ607_009497</name>
</gene>
<dbReference type="Proteomes" id="UP000434172">
    <property type="component" value="Unassembled WGS sequence"/>
</dbReference>
<protein>
    <submittedName>
        <fullName evidence="2">Uncharacterized protein</fullName>
    </submittedName>
</protein>
<feature type="compositionally biased region" description="Polar residues" evidence="1">
    <location>
        <begin position="226"/>
        <end position="237"/>
    </location>
</feature>
<dbReference type="AlphaFoldDB" id="A0A8H3W893"/>
<feature type="compositionally biased region" description="Basic and acidic residues" evidence="1">
    <location>
        <begin position="172"/>
        <end position="214"/>
    </location>
</feature>
<evidence type="ECO:0000256" key="1">
    <source>
        <dbReference type="SAM" id="MobiDB-lite"/>
    </source>
</evidence>
<organism evidence="2 3">
    <name type="scientific">Colletotrichum asianum</name>
    <dbReference type="NCBI Taxonomy" id="702518"/>
    <lineage>
        <taxon>Eukaryota</taxon>
        <taxon>Fungi</taxon>
        <taxon>Dikarya</taxon>
        <taxon>Ascomycota</taxon>
        <taxon>Pezizomycotina</taxon>
        <taxon>Sordariomycetes</taxon>
        <taxon>Hypocreomycetidae</taxon>
        <taxon>Glomerellales</taxon>
        <taxon>Glomerellaceae</taxon>
        <taxon>Colletotrichum</taxon>
        <taxon>Colletotrichum gloeosporioides species complex</taxon>
    </lineage>
</organism>
<feature type="region of interest" description="Disordered" evidence="1">
    <location>
        <begin position="158"/>
        <end position="256"/>
    </location>
</feature>
<sequence length="473" mass="54578">MSSSQPNPDSGEKPTKIDNRAENWTPKDAADGCVTREIWVAIYTKTFEDFLGPEIQKMWKRGINEVYGWARNTEHLAWMPRRYVAHQVLKFCAFSLIKFIPSSMVHLADTVTDLYDNNTWPKDFGPVIIQDAEKADLDDGYREWLEIAAKIENENATIFNHNPETQLKKKKNLTEDENPKESQDTEKEEGSDPKQENDLKRKYQADSKQEEHASANKKRKPDTEHNSQMNKNSQVENTADLKPNASNAPLAPEAANTQQPIVWTSLTSKKDLQTFNLPNWIAEAIDGGREEREDFFQKAFLPQDEQSLPGEGFAVRVPSNVQQTSLFRSSGHIQLANRKINPALQIAWLDYEGEMYLLCFKRNPNDKLKDLLDDYFMIWVELKQYCRHLRVRPANKHVQLADWLAESFRTYGMRTLALMGLHFNKLEKDDEERLARSLETGCKVSDVPHECSPEQHDHHLWFDGLTDPKNDSS</sequence>
<feature type="region of interest" description="Disordered" evidence="1">
    <location>
        <begin position="1"/>
        <end position="26"/>
    </location>
</feature>
<evidence type="ECO:0000313" key="2">
    <source>
        <dbReference type="EMBL" id="KAF0323158.1"/>
    </source>
</evidence>
<accession>A0A8H3W893</accession>
<dbReference type="OrthoDB" id="4809052at2759"/>
<name>A0A8H3W893_9PEZI</name>
<evidence type="ECO:0000313" key="3">
    <source>
        <dbReference type="Proteomes" id="UP000434172"/>
    </source>
</evidence>
<keyword evidence="3" id="KW-1185">Reference proteome</keyword>
<reference evidence="2 3" key="1">
    <citation type="submission" date="2019-12" db="EMBL/GenBank/DDBJ databases">
        <title>A genome sequence resource for the geographically widespread anthracnose pathogen Colletotrichum asianum.</title>
        <authorList>
            <person name="Meng Y."/>
        </authorList>
    </citation>
    <scope>NUCLEOTIDE SEQUENCE [LARGE SCALE GENOMIC DNA]</scope>
    <source>
        <strain evidence="2 3">ICMP 18580</strain>
    </source>
</reference>
<comment type="caution">
    <text evidence="2">The sequence shown here is derived from an EMBL/GenBank/DDBJ whole genome shotgun (WGS) entry which is preliminary data.</text>
</comment>
<dbReference type="EMBL" id="WOWK01000054">
    <property type="protein sequence ID" value="KAF0323158.1"/>
    <property type="molecule type" value="Genomic_DNA"/>
</dbReference>
<proteinExistence type="predicted"/>